<dbReference type="OrthoDB" id="17804at2157"/>
<dbReference type="PANTHER" id="PTHR21015">
    <property type="entry name" value="UDP-N-ACETYLGLUCOSAMINE--N-ACETYLMURAMYL-(PENTAPEPTIDE) PYROPHOSPHORYL-UNDECAPRENOL N-ACETYLGLUCOSAMINE TRANSFERASE 1"/>
    <property type="match status" value="1"/>
</dbReference>
<dbReference type="SUPFAM" id="SSF53756">
    <property type="entry name" value="UDP-Glycosyltransferase/glycogen phosphorylase"/>
    <property type="match status" value="1"/>
</dbReference>
<dbReference type="PANTHER" id="PTHR21015:SF22">
    <property type="entry name" value="GLYCOSYLTRANSFERASE"/>
    <property type="match status" value="1"/>
</dbReference>
<gene>
    <name evidence="3" type="ordered locus">ASAC_0063</name>
</gene>
<evidence type="ECO:0000256" key="1">
    <source>
        <dbReference type="ARBA" id="ARBA00006962"/>
    </source>
</evidence>
<evidence type="ECO:0000313" key="4">
    <source>
        <dbReference type="Proteomes" id="UP000000346"/>
    </source>
</evidence>
<dbReference type="GO" id="GO:0016758">
    <property type="term" value="F:hexosyltransferase activity"/>
    <property type="evidence" value="ECO:0007669"/>
    <property type="project" value="InterPro"/>
</dbReference>
<reference evidence="3 4" key="1">
    <citation type="journal article" date="2010" name="Appl. Environ. Microbiol.">
        <title>The genome sequence of the crenarchaeon Acidilobus saccharovorans supports a new order, Acidilobales, and suggests an important ecological role in terrestrial acidic hot springs.</title>
        <authorList>
            <person name="Mardanov A.V."/>
            <person name="Svetlitchnyi V.A."/>
            <person name="Beletsky A.V."/>
            <person name="Prokofeva M.I."/>
            <person name="Bonch-Osmolovskaya E.A."/>
            <person name="Ravin N.V."/>
            <person name="Skryabin K.G."/>
        </authorList>
    </citation>
    <scope>NUCLEOTIDE SEQUENCE [LARGE SCALE GENOMIC DNA]</scope>
    <source>
        <strain evidence="4">DSM 16705 / JCM 18335 / VKM B-2471 / 345-15</strain>
    </source>
</reference>
<dbReference type="RefSeq" id="WP_013265983.1">
    <property type="nucleotide sequence ID" value="NC_014374.1"/>
</dbReference>
<dbReference type="HOGENOM" id="CLU_873241_0_0_2"/>
<keyword evidence="4" id="KW-1185">Reference proteome</keyword>
<dbReference type="eggNOG" id="arCOG01394">
    <property type="taxonomic scope" value="Archaea"/>
</dbReference>
<dbReference type="Gene3D" id="3.40.50.2000">
    <property type="entry name" value="Glycogen Phosphorylase B"/>
    <property type="match status" value="2"/>
</dbReference>
<name>D9PZI3_ACIS3</name>
<dbReference type="AlphaFoldDB" id="D9PZI3"/>
<keyword evidence="3" id="KW-0808">Transferase</keyword>
<evidence type="ECO:0000313" key="3">
    <source>
        <dbReference type="EMBL" id="ADL18471.1"/>
    </source>
</evidence>
<accession>D9PZI3</accession>
<dbReference type="KEGG" id="asc:ASAC_0063"/>
<dbReference type="STRING" id="666510.ASAC_0063"/>
<protein>
    <submittedName>
        <fullName evidence="3">Glycosyltransferase 28, C-terminal domain protein</fullName>
    </submittedName>
</protein>
<comment type="similarity">
    <text evidence="1">Belongs to the glycosyltransferase 28 family.</text>
</comment>
<dbReference type="InterPro" id="IPR007235">
    <property type="entry name" value="Glyco_trans_28_C"/>
</dbReference>
<dbReference type="GeneID" id="9498274"/>
<proteinExistence type="inferred from homology"/>
<dbReference type="InParanoid" id="D9PZI3"/>
<organism evidence="3 4">
    <name type="scientific">Acidilobus saccharovorans (strain DSM 16705 / JCM 18335 / VKM B-2471 / 345-15)</name>
    <dbReference type="NCBI Taxonomy" id="666510"/>
    <lineage>
        <taxon>Archaea</taxon>
        <taxon>Thermoproteota</taxon>
        <taxon>Thermoprotei</taxon>
        <taxon>Acidilobales</taxon>
        <taxon>Acidilobaceae</taxon>
        <taxon>Acidilobus</taxon>
    </lineage>
</organism>
<evidence type="ECO:0000259" key="2">
    <source>
        <dbReference type="Pfam" id="PF04101"/>
    </source>
</evidence>
<feature type="domain" description="Glycosyl transferase family 28 C-terminal" evidence="2">
    <location>
        <begin position="172"/>
        <end position="306"/>
    </location>
</feature>
<sequence length="325" mass="34966">MRALIIASGGGHTGHALALAERLVDSGAIVDFVIPEGDRWSEEQVSRLGRVVARTPKFLDPGEGLAEGVLRLPGALLRSLARVPRGYDVAVASGSNHSIASGIAAWLKGARLVTIEATERFVEPSRAVRALSPISKLVALQWEEQRRFAPKGVVVGPLLGKLHYRVRDEGYVLVTAGSYGYRALFDAAAASGIRDRLVLQTGRVDPGPYVRAGLRAFSFSPELEDMIAGASVVVTHFGRTAVEAACKYGKPTVLAPNTEWVWMRNPVRMVEASMMAKRIGAVLLPPDQVTPEGVERAVEEAMKAKPAACDDGSVKLAQIITSWRR</sequence>
<dbReference type="EMBL" id="CP001742">
    <property type="protein sequence ID" value="ADL18471.1"/>
    <property type="molecule type" value="Genomic_DNA"/>
</dbReference>
<dbReference type="Proteomes" id="UP000000346">
    <property type="component" value="Chromosome"/>
</dbReference>
<dbReference type="Pfam" id="PF04101">
    <property type="entry name" value="Glyco_tran_28_C"/>
    <property type="match status" value="1"/>
</dbReference>